<evidence type="ECO:0000313" key="3">
    <source>
        <dbReference type="Proteomes" id="UP000054564"/>
    </source>
</evidence>
<gene>
    <name evidence="2" type="ORF">PSTG_12724</name>
</gene>
<dbReference type="PANTHER" id="PTHR33096:SF1">
    <property type="entry name" value="CXC1-LIKE CYSTEINE CLUSTER ASSOCIATED WITH KDZ TRANSPOSASES DOMAIN-CONTAINING PROTEIN"/>
    <property type="match status" value="1"/>
</dbReference>
<dbReference type="AlphaFoldDB" id="A0A0L0V3Z4"/>
<reference evidence="3" key="1">
    <citation type="submission" date="2014-03" db="EMBL/GenBank/DDBJ databases">
        <title>The Genome Sequence of Puccinia striiformis f. sp. tritici PST-78.</title>
        <authorList>
            <consortium name="The Broad Institute Genome Sequencing Platform"/>
            <person name="Cuomo C."/>
            <person name="Hulbert S."/>
            <person name="Chen X."/>
            <person name="Walker B."/>
            <person name="Young S.K."/>
            <person name="Zeng Q."/>
            <person name="Gargeya S."/>
            <person name="Fitzgerald M."/>
            <person name="Haas B."/>
            <person name="Abouelleil A."/>
            <person name="Alvarado L."/>
            <person name="Arachchi H.M."/>
            <person name="Berlin A.M."/>
            <person name="Chapman S.B."/>
            <person name="Goldberg J."/>
            <person name="Griggs A."/>
            <person name="Gujja S."/>
            <person name="Hansen M."/>
            <person name="Howarth C."/>
            <person name="Imamovic A."/>
            <person name="Larimer J."/>
            <person name="McCowan C."/>
            <person name="Montmayeur A."/>
            <person name="Murphy C."/>
            <person name="Neiman D."/>
            <person name="Pearson M."/>
            <person name="Priest M."/>
            <person name="Roberts A."/>
            <person name="Saif S."/>
            <person name="Shea T."/>
            <person name="Sisk P."/>
            <person name="Sykes S."/>
            <person name="Wortman J."/>
            <person name="Nusbaum C."/>
            <person name="Birren B."/>
        </authorList>
    </citation>
    <scope>NUCLEOTIDE SEQUENCE [LARGE SCALE GENOMIC DNA]</scope>
    <source>
        <strain evidence="3">race PST-78</strain>
    </source>
</reference>
<name>A0A0L0V3Z4_9BASI</name>
<organism evidence="2 3">
    <name type="scientific">Puccinia striiformis f. sp. tritici PST-78</name>
    <dbReference type="NCBI Taxonomy" id="1165861"/>
    <lineage>
        <taxon>Eukaryota</taxon>
        <taxon>Fungi</taxon>
        <taxon>Dikarya</taxon>
        <taxon>Basidiomycota</taxon>
        <taxon>Pucciniomycotina</taxon>
        <taxon>Pucciniomycetes</taxon>
        <taxon>Pucciniales</taxon>
        <taxon>Pucciniaceae</taxon>
        <taxon>Puccinia</taxon>
    </lineage>
</organism>
<dbReference type="EMBL" id="AJIL01000127">
    <property type="protein sequence ID" value="KNE93921.1"/>
    <property type="molecule type" value="Genomic_DNA"/>
</dbReference>
<keyword evidence="3" id="KW-1185">Reference proteome</keyword>
<proteinExistence type="predicted"/>
<dbReference type="PANTHER" id="PTHR33096">
    <property type="entry name" value="CXC2 DOMAIN-CONTAINING PROTEIN"/>
    <property type="match status" value="1"/>
</dbReference>
<comment type="caution">
    <text evidence="2">The sequence shown here is derived from an EMBL/GenBank/DDBJ whole genome shotgun (WGS) entry which is preliminary data.</text>
</comment>
<dbReference type="STRING" id="1165861.A0A0L0V3Z4"/>
<feature type="compositionally biased region" description="Acidic residues" evidence="1">
    <location>
        <begin position="80"/>
        <end position="114"/>
    </location>
</feature>
<dbReference type="Proteomes" id="UP000054564">
    <property type="component" value="Unassembled WGS sequence"/>
</dbReference>
<sequence length="122" mass="13992">MDLTDPLWNDNHFYHARAPWALDSNIRKGIKSVLFLDRVEEEVELLTQELDQSITWACEYHRSLQSRISKASIDDALEQLTFEEEGEDKEDEEEDEEESMTGDDDDVEVMDEGVDGPGGPTE</sequence>
<accession>A0A0L0V3Z4</accession>
<evidence type="ECO:0000256" key="1">
    <source>
        <dbReference type="SAM" id="MobiDB-lite"/>
    </source>
</evidence>
<evidence type="ECO:0000313" key="2">
    <source>
        <dbReference type="EMBL" id="KNE93921.1"/>
    </source>
</evidence>
<feature type="region of interest" description="Disordered" evidence="1">
    <location>
        <begin position="80"/>
        <end position="122"/>
    </location>
</feature>
<protein>
    <submittedName>
        <fullName evidence="2">Uncharacterized protein</fullName>
    </submittedName>
</protein>